<comment type="catalytic activity">
    <reaction evidence="8">
        <text>[(1-&gt;4)-beta-D-glucosyl]n+m + reduced acceptor + O2 = 4-dehydro-beta-D-glucosyl-[(1-&gt;4)-beta-D-glucosyl]n-1 + [(1-&gt;4)-beta-D-glucosyl]m + acceptor + H2O.</text>
        <dbReference type="EC" id="1.14.99.56"/>
    </reaction>
</comment>
<dbReference type="GO" id="GO:0008810">
    <property type="term" value="F:cellulase activity"/>
    <property type="evidence" value="ECO:0007669"/>
    <property type="project" value="UniProtKB-UniRule"/>
</dbReference>
<protein>
    <recommendedName>
        <fullName evidence="8">AA9 family lytic polysaccharide monooxygenase</fullName>
        <ecNumber evidence="8">1.14.99.56</ecNumber>
    </recommendedName>
    <alternativeName>
        <fullName evidence="8">Endo-beta-1,4-glucanase</fullName>
    </alternativeName>
    <alternativeName>
        <fullName evidence="8">Glycosyl hydrolase 61 family protein</fullName>
    </alternativeName>
</protein>
<dbReference type="RefSeq" id="XP_031872512.1">
    <property type="nucleotide sequence ID" value="XM_032012819.1"/>
</dbReference>
<evidence type="ECO:0000256" key="9">
    <source>
        <dbReference type="SAM" id="MobiDB-lite"/>
    </source>
</evidence>
<comment type="function">
    <text evidence="8">Lytic polysaccharide monooxygenase (LMPO) that depolymerizes crystalline and amorphous polysaccharides via the oxidation of scissile alpha- or beta-(1-4)-glycosidic bonds, yielding C1 and/or C4 oxidation products. Catalysis by LPMOs requires the reduction of the active-site copper from Cu(II) to Cu(I) by a reducing agent and H(2)O(2) or O(2) as a cosubstrate.</text>
</comment>
<dbReference type="Gene3D" id="3.30.60.10">
    <property type="entry name" value="Endochitinase-like"/>
    <property type="match status" value="1"/>
</dbReference>
<dbReference type="AlphaFoldDB" id="A0A370TWF3"/>
<keyword evidence="10" id="KW-0732">Signal</keyword>
<dbReference type="Gene3D" id="2.70.50.70">
    <property type="match status" value="1"/>
</dbReference>
<dbReference type="GO" id="GO:0005576">
    <property type="term" value="C:extracellular region"/>
    <property type="evidence" value="ECO:0007669"/>
    <property type="project" value="UniProtKB-SubCell"/>
</dbReference>
<feature type="signal peptide" evidence="10">
    <location>
        <begin position="1"/>
        <end position="18"/>
    </location>
</feature>
<feature type="chain" id="PRO_5016918528" description="AA9 family lytic polysaccharide monooxygenase" evidence="10">
    <location>
        <begin position="19"/>
        <end position="485"/>
    </location>
</feature>
<evidence type="ECO:0000256" key="5">
    <source>
        <dbReference type="ARBA" id="ARBA00023157"/>
    </source>
</evidence>
<dbReference type="Pfam" id="PF03443">
    <property type="entry name" value="AA9"/>
    <property type="match status" value="1"/>
</dbReference>
<dbReference type="InterPro" id="IPR001002">
    <property type="entry name" value="Chitin-bd_1"/>
</dbReference>
<gene>
    <name evidence="12" type="ORF">BP5553_04196</name>
</gene>
<feature type="region of interest" description="Disordered" evidence="9">
    <location>
        <begin position="383"/>
        <end position="408"/>
    </location>
</feature>
<comment type="subcellular location">
    <subcellularLocation>
        <location evidence="2 8">Secreted</location>
    </subcellularLocation>
</comment>
<dbReference type="OrthoDB" id="5985073at2759"/>
<dbReference type="GO" id="GO:0008061">
    <property type="term" value="F:chitin binding"/>
    <property type="evidence" value="ECO:0007669"/>
    <property type="project" value="UniProtKB-UniRule"/>
</dbReference>
<comment type="domain">
    <text evidence="8">Has a modular structure: an endo-beta-1,4-glucanase catalytic module at the N-terminus, a linker rich in serines and threonines, and a C-terminal carbohydrate-binding module (CBM).</text>
</comment>
<dbReference type="GO" id="GO:0030248">
    <property type="term" value="F:cellulose binding"/>
    <property type="evidence" value="ECO:0007669"/>
    <property type="project" value="UniProtKB-UniRule"/>
</dbReference>
<evidence type="ECO:0000313" key="12">
    <source>
        <dbReference type="EMBL" id="RDL39856.1"/>
    </source>
</evidence>
<evidence type="ECO:0000313" key="13">
    <source>
        <dbReference type="Proteomes" id="UP000254866"/>
    </source>
</evidence>
<keyword evidence="8" id="KW-0119">Carbohydrate metabolism</keyword>
<comment type="caution">
    <text evidence="7">Lacks conserved residue(s) required for the propagation of feature annotation.</text>
</comment>
<evidence type="ECO:0000256" key="2">
    <source>
        <dbReference type="ARBA" id="ARBA00004613"/>
    </source>
</evidence>
<dbReference type="CDD" id="cd11618">
    <property type="entry name" value="ChtBD1_1"/>
    <property type="match status" value="1"/>
</dbReference>
<feature type="domain" description="Chitin-binding type-1" evidence="11">
    <location>
        <begin position="409"/>
        <end position="455"/>
    </location>
</feature>
<comment type="caution">
    <text evidence="12">The sequence shown here is derived from an EMBL/GenBank/DDBJ whole genome shotgun (WGS) entry which is preliminary data.</text>
</comment>
<sequence length="485" mass="51095">MRISTLTVALAALQTVAAHTVFTTLFVDGVDQGDGTCVRMPMTPSNATDPVNDLASSDMACGFDGTKGVARVCSTNRAAKLNFVFREYADASQPGALDPIHKGPCAVYMKNVKSAINDPATGDGWFKIWDEGYDQTTSQWCTEKLMQNNGVLSAQIPDNLAGGYYLVRPELLALHQSDKNPPNPQFYLGCAQIFINSTATALPKDTVKIPGYTNISDPAVLFNIYTLNLPYHTPGPGAYKSGVSATVDTKPVEQQTEGLLPSNVVLTNANWWAAELNSYSDQAGCSNASETCYGKAKSCYDSSPPTGSKNCRIWEQKCKDIQTACQGNQLNGPPNKGKILTPPQQSGVELPSPSAASASPPYASVSAGSPASSAASAPSPYASVAAANPASPSSSVSAPNSSSLQVSQDGQCGKDLGQACKGSKFGDCCSDKGWCGSSDAYCSAGCQAEFGVCGQSQPTGLRRRDMRLAKRVRIYRPYDDSPEGS</sequence>
<dbReference type="InterPro" id="IPR036861">
    <property type="entry name" value="Endochitinase-like_sf"/>
</dbReference>
<dbReference type="EMBL" id="NPIC01000002">
    <property type="protein sequence ID" value="RDL39856.1"/>
    <property type="molecule type" value="Genomic_DNA"/>
</dbReference>
<evidence type="ECO:0000259" key="11">
    <source>
        <dbReference type="PROSITE" id="PS50941"/>
    </source>
</evidence>
<keyword evidence="6" id="KW-0325">Glycoprotein</keyword>
<feature type="disulfide bond" evidence="7">
    <location>
        <begin position="428"/>
        <end position="442"/>
    </location>
</feature>
<proteinExistence type="predicted"/>
<organism evidence="12 13">
    <name type="scientific">Venustampulla echinocandica</name>
    <dbReference type="NCBI Taxonomy" id="2656787"/>
    <lineage>
        <taxon>Eukaryota</taxon>
        <taxon>Fungi</taxon>
        <taxon>Dikarya</taxon>
        <taxon>Ascomycota</taxon>
        <taxon>Pezizomycotina</taxon>
        <taxon>Leotiomycetes</taxon>
        <taxon>Helotiales</taxon>
        <taxon>Pleuroascaceae</taxon>
        <taxon>Venustampulla</taxon>
    </lineage>
</organism>
<evidence type="ECO:0000256" key="6">
    <source>
        <dbReference type="ARBA" id="ARBA00023180"/>
    </source>
</evidence>
<dbReference type="PROSITE" id="PS50941">
    <property type="entry name" value="CHIT_BIND_I_2"/>
    <property type="match status" value="1"/>
</dbReference>
<dbReference type="Proteomes" id="UP000254866">
    <property type="component" value="Unassembled WGS sequence"/>
</dbReference>
<evidence type="ECO:0000256" key="1">
    <source>
        <dbReference type="ARBA" id="ARBA00001973"/>
    </source>
</evidence>
<evidence type="ECO:0000256" key="3">
    <source>
        <dbReference type="ARBA" id="ARBA00022525"/>
    </source>
</evidence>
<feature type="region of interest" description="Disordered" evidence="9">
    <location>
        <begin position="329"/>
        <end position="370"/>
    </location>
</feature>
<evidence type="ECO:0000256" key="7">
    <source>
        <dbReference type="PROSITE-ProRule" id="PRU00261"/>
    </source>
</evidence>
<dbReference type="GeneID" id="43597045"/>
<keyword evidence="13" id="KW-1185">Reference proteome</keyword>
<dbReference type="PANTHER" id="PTHR33353:SF32">
    <property type="entry name" value="ENDO-BETA-1,4-GLUCANASE D"/>
    <property type="match status" value="1"/>
</dbReference>
<comment type="cofactor">
    <cofactor evidence="1">
        <name>Cu(2+)</name>
        <dbReference type="ChEBI" id="CHEBI:29036"/>
    </cofactor>
</comment>
<dbReference type="SUPFAM" id="SSF57016">
    <property type="entry name" value="Plant lectins/antimicrobial peptides"/>
    <property type="match status" value="1"/>
</dbReference>
<dbReference type="PANTHER" id="PTHR33353">
    <property type="entry name" value="PUTATIVE (AFU_ORTHOLOGUE AFUA_1G12560)-RELATED"/>
    <property type="match status" value="1"/>
</dbReference>
<name>A0A370TWF3_9HELO</name>
<keyword evidence="5 7" id="KW-1015">Disulfide bond</keyword>
<keyword evidence="8" id="KW-0136">Cellulose degradation</keyword>
<evidence type="ECO:0000256" key="8">
    <source>
        <dbReference type="RuleBase" id="RU368122"/>
    </source>
</evidence>
<keyword evidence="3 8" id="KW-0964">Secreted</keyword>
<dbReference type="EC" id="1.14.99.56" evidence="8"/>
<evidence type="ECO:0000256" key="4">
    <source>
        <dbReference type="ARBA" id="ARBA00022669"/>
    </source>
</evidence>
<feature type="compositionally biased region" description="Low complexity" evidence="9">
    <location>
        <begin position="383"/>
        <end position="403"/>
    </location>
</feature>
<reference evidence="12 13" key="1">
    <citation type="journal article" date="2018" name="IMA Fungus">
        <title>IMA Genome-F 9: Draft genome sequence of Annulohypoxylon stygium, Aspergillus mulundensis, Berkeleyomyces basicola (syn. Thielaviopsis basicola), Ceratocystis smalleyi, two Cercospora beticola strains, Coleophoma cylindrospora, Fusarium fracticaudum, Phialophora cf. hyalina, and Morchella septimelata.</title>
        <authorList>
            <person name="Wingfield B.D."/>
            <person name="Bills G.F."/>
            <person name="Dong Y."/>
            <person name="Huang W."/>
            <person name="Nel W.J."/>
            <person name="Swalarsk-Parry B.S."/>
            <person name="Vaghefi N."/>
            <person name="Wilken P.M."/>
            <person name="An Z."/>
            <person name="de Beer Z.W."/>
            <person name="De Vos L."/>
            <person name="Chen L."/>
            <person name="Duong T.A."/>
            <person name="Gao Y."/>
            <person name="Hammerbacher A."/>
            <person name="Kikkert J.R."/>
            <person name="Li Y."/>
            <person name="Li H."/>
            <person name="Li K."/>
            <person name="Li Q."/>
            <person name="Liu X."/>
            <person name="Ma X."/>
            <person name="Naidoo K."/>
            <person name="Pethybridge S.J."/>
            <person name="Sun J."/>
            <person name="Steenkamp E.T."/>
            <person name="van der Nest M.A."/>
            <person name="van Wyk S."/>
            <person name="Wingfield M.J."/>
            <person name="Xiong C."/>
            <person name="Yue Q."/>
            <person name="Zhang X."/>
        </authorList>
    </citation>
    <scope>NUCLEOTIDE SEQUENCE [LARGE SCALE GENOMIC DNA]</scope>
    <source>
        <strain evidence="12 13">BP 5553</strain>
    </source>
</reference>
<feature type="compositionally biased region" description="Low complexity" evidence="9">
    <location>
        <begin position="351"/>
        <end position="370"/>
    </location>
</feature>
<dbReference type="GO" id="GO:0030245">
    <property type="term" value="P:cellulose catabolic process"/>
    <property type="evidence" value="ECO:0007669"/>
    <property type="project" value="UniProtKB-UniRule"/>
</dbReference>
<dbReference type="STRING" id="2656787.A0A370TWF3"/>
<keyword evidence="4 7" id="KW-0147">Chitin-binding</keyword>
<dbReference type="CDD" id="cd21175">
    <property type="entry name" value="LPMO_AA9"/>
    <property type="match status" value="1"/>
</dbReference>
<evidence type="ECO:0000256" key="10">
    <source>
        <dbReference type="SAM" id="SignalP"/>
    </source>
</evidence>
<keyword evidence="8" id="KW-0624">Polysaccharide degradation</keyword>
<accession>A0A370TWF3</accession>
<dbReference type="InterPro" id="IPR049892">
    <property type="entry name" value="AA9"/>
</dbReference>
<dbReference type="InterPro" id="IPR005103">
    <property type="entry name" value="AA9_LPMO"/>
</dbReference>